<evidence type="ECO:0000313" key="1">
    <source>
        <dbReference type="EMBL" id="MFC7338880.1"/>
    </source>
</evidence>
<keyword evidence="2" id="KW-1185">Reference proteome</keyword>
<dbReference type="EMBL" id="JBHTBS010000010">
    <property type="protein sequence ID" value="MFC7338880.1"/>
    <property type="molecule type" value="Genomic_DNA"/>
</dbReference>
<accession>A0ABW2LCI3</accession>
<dbReference type="Proteomes" id="UP001596472">
    <property type="component" value="Unassembled WGS sequence"/>
</dbReference>
<gene>
    <name evidence="1" type="ORF">ACFQY0_16915</name>
</gene>
<evidence type="ECO:0008006" key="3">
    <source>
        <dbReference type="Google" id="ProtNLM"/>
    </source>
</evidence>
<sequence length="69" mass="7684">MKIIELNLPDLSDHPPDPHVDLGVYEAWVRGDAATRCRANMTDDEIAADFKRNEGSQIGPWPNFGSFQG</sequence>
<proteinExistence type="predicted"/>
<organism evidence="1 2">
    <name type="scientific">Haloferula chungangensis</name>
    <dbReference type="NCBI Taxonomy" id="1048331"/>
    <lineage>
        <taxon>Bacteria</taxon>
        <taxon>Pseudomonadati</taxon>
        <taxon>Verrucomicrobiota</taxon>
        <taxon>Verrucomicrobiia</taxon>
        <taxon>Verrucomicrobiales</taxon>
        <taxon>Verrucomicrobiaceae</taxon>
        <taxon>Haloferula</taxon>
    </lineage>
</organism>
<comment type="caution">
    <text evidence="1">The sequence shown here is derived from an EMBL/GenBank/DDBJ whole genome shotgun (WGS) entry which is preliminary data.</text>
</comment>
<name>A0ABW2LCI3_9BACT</name>
<protein>
    <recommendedName>
        <fullName evidence="3">GNAT family N-acetyltransferase</fullName>
    </recommendedName>
</protein>
<dbReference type="RefSeq" id="WP_379714821.1">
    <property type="nucleotide sequence ID" value="NZ_JBHTBS010000010.1"/>
</dbReference>
<evidence type="ECO:0000313" key="2">
    <source>
        <dbReference type="Proteomes" id="UP001596472"/>
    </source>
</evidence>
<reference evidence="2" key="1">
    <citation type="journal article" date="2019" name="Int. J. Syst. Evol. Microbiol.">
        <title>The Global Catalogue of Microorganisms (GCM) 10K type strain sequencing project: providing services to taxonomists for standard genome sequencing and annotation.</title>
        <authorList>
            <consortium name="The Broad Institute Genomics Platform"/>
            <consortium name="The Broad Institute Genome Sequencing Center for Infectious Disease"/>
            <person name="Wu L."/>
            <person name="Ma J."/>
        </authorList>
    </citation>
    <scope>NUCLEOTIDE SEQUENCE [LARGE SCALE GENOMIC DNA]</scope>
    <source>
        <strain evidence="2">CGMCC 4.1467</strain>
    </source>
</reference>